<feature type="transmembrane region" description="Helical" evidence="1">
    <location>
        <begin position="54"/>
        <end position="74"/>
    </location>
</feature>
<name>A0ABZ0IXA6_9BACT</name>
<evidence type="ECO:0000313" key="3">
    <source>
        <dbReference type="Proteomes" id="UP001302349"/>
    </source>
</evidence>
<feature type="transmembrane region" description="Helical" evidence="1">
    <location>
        <begin position="132"/>
        <end position="153"/>
    </location>
</feature>
<dbReference type="RefSeq" id="WP_317491768.1">
    <property type="nucleotide sequence ID" value="NZ_CP136051.1"/>
</dbReference>
<keyword evidence="1" id="KW-0812">Transmembrane</keyword>
<feature type="transmembrane region" description="Helical" evidence="1">
    <location>
        <begin position="86"/>
        <end position="112"/>
    </location>
</feature>
<proteinExistence type="predicted"/>
<sequence>MKAYNSNRKASLTAGILYLLTFVSVPTLALYGSIHDANYVVSSFPDTPVLIGGILEIVVGLTGIGTALALYPVLKKQNEGLALSLVGFRVLEAATIFVGVMFLLTVVALHQSGAGAGALDISRTLVTMYDRMFLIGQSFMPAINDVVLGILLYKSRLVPRGLSMIGIIGGPVLLAGTFSAMFGLIGQRDPLAGLSAVLVAGFELSLGIYLIRKGFKPSAIANVGPQPLKPLR</sequence>
<protein>
    <submittedName>
        <fullName evidence="2">DUF4386 domain-containing protein</fullName>
    </submittedName>
</protein>
<dbReference type="Pfam" id="PF14329">
    <property type="entry name" value="DUF4386"/>
    <property type="match status" value="1"/>
</dbReference>
<organism evidence="2 3">
    <name type="scientific">Imperialibacter roseus</name>
    <dbReference type="NCBI Taxonomy" id="1324217"/>
    <lineage>
        <taxon>Bacteria</taxon>
        <taxon>Pseudomonadati</taxon>
        <taxon>Bacteroidota</taxon>
        <taxon>Cytophagia</taxon>
        <taxon>Cytophagales</taxon>
        <taxon>Flammeovirgaceae</taxon>
        <taxon>Imperialibacter</taxon>
    </lineage>
</organism>
<accession>A0ABZ0IXA6</accession>
<dbReference type="Proteomes" id="UP001302349">
    <property type="component" value="Chromosome"/>
</dbReference>
<reference evidence="2 3" key="1">
    <citation type="journal article" date="2023" name="Microbiol. Resour. Announc.">
        <title>Complete Genome Sequence of Imperialibacter roseus strain P4T.</title>
        <authorList>
            <person name="Tizabi D.R."/>
            <person name="Bachvaroff T."/>
            <person name="Hill R.T."/>
        </authorList>
    </citation>
    <scope>NUCLEOTIDE SEQUENCE [LARGE SCALE GENOMIC DNA]</scope>
    <source>
        <strain evidence="2 3">P4T</strain>
    </source>
</reference>
<dbReference type="EMBL" id="CP136051">
    <property type="protein sequence ID" value="WOK09147.1"/>
    <property type="molecule type" value="Genomic_DNA"/>
</dbReference>
<feature type="transmembrane region" description="Helical" evidence="1">
    <location>
        <begin position="165"/>
        <end position="185"/>
    </location>
</feature>
<gene>
    <name evidence="2" type="ORF">RT717_10920</name>
</gene>
<keyword evidence="1" id="KW-1133">Transmembrane helix</keyword>
<evidence type="ECO:0000256" key="1">
    <source>
        <dbReference type="SAM" id="Phobius"/>
    </source>
</evidence>
<dbReference type="InterPro" id="IPR025495">
    <property type="entry name" value="DUF4386"/>
</dbReference>
<evidence type="ECO:0000313" key="2">
    <source>
        <dbReference type="EMBL" id="WOK09147.1"/>
    </source>
</evidence>
<feature type="transmembrane region" description="Helical" evidence="1">
    <location>
        <begin position="191"/>
        <end position="211"/>
    </location>
</feature>
<feature type="transmembrane region" description="Helical" evidence="1">
    <location>
        <begin position="12"/>
        <end position="34"/>
    </location>
</feature>
<keyword evidence="1" id="KW-0472">Membrane</keyword>
<keyword evidence="3" id="KW-1185">Reference proteome</keyword>